<evidence type="ECO:0000256" key="5">
    <source>
        <dbReference type="ARBA" id="ARBA00022857"/>
    </source>
</evidence>
<evidence type="ECO:0000313" key="9">
    <source>
        <dbReference type="Proteomes" id="UP000615593"/>
    </source>
</evidence>
<organism evidence="8 9">
    <name type="scientific">Mesonia mobilis</name>
    <dbReference type="NCBI Taxonomy" id="369791"/>
    <lineage>
        <taxon>Bacteria</taxon>
        <taxon>Pseudomonadati</taxon>
        <taxon>Bacteroidota</taxon>
        <taxon>Flavobacteriia</taxon>
        <taxon>Flavobacteriales</taxon>
        <taxon>Flavobacteriaceae</taxon>
        <taxon>Mesonia</taxon>
    </lineage>
</organism>
<dbReference type="InterPro" id="IPR029479">
    <property type="entry name" value="Nitroreductase"/>
</dbReference>
<dbReference type="RefSeq" id="WP_027883753.1">
    <property type="nucleotide sequence ID" value="NZ_BMWY01000002.1"/>
</dbReference>
<keyword evidence="9" id="KW-1185">Reference proteome</keyword>
<keyword evidence="6" id="KW-0560">Oxidoreductase</keyword>
<evidence type="ECO:0000256" key="4">
    <source>
        <dbReference type="ARBA" id="ARBA00022643"/>
    </source>
</evidence>
<accession>A0ABQ3BP80</accession>
<keyword evidence="5" id="KW-0521">NADP</keyword>
<evidence type="ECO:0000256" key="6">
    <source>
        <dbReference type="ARBA" id="ARBA00023002"/>
    </source>
</evidence>
<dbReference type="Pfam" id="PF00881">
    <property type="entry name" value="Nitroreductase"/>
    <property type="match status" value="1"/>
</dbReference>
<evidence type="ECO:0000256" key="1">
    <source>
        <dbReference type="ARBA" id="ARBA00001917"/>
    </source>
</evidence>
<keyword evidence="3" id="KW-0285">Flavoprotein</keyword>
<gene>
    <name evidence="8" type="ORF">GCM10008088_10730</name>
</gene>
<proteinExistence type="inferred from homology"/>
<name>A0ABQ3BP80_9FLAO</name>
<dbReference type="InterPro" id="IPR033878">
    <property type="entry name" value="NfsB-like"/>
</dbReference>
<comment type="similarity">
    <text evidence="2">Belongs to the nitroreductase family.</text>
</comment>
<reference evidence="9" key="1">
    <citation type="journal article" date="2019" name="Int. J. Syst. Evol. Microbiol.">
        <title>The Global Catalogue of Microorganisms (GCM) 10K type strain sequencing project: providing services to taxonomists for standard genome sequencing and annotation.</title>
        <authorList>
            <consortium name="The Broad Institute Genomics Platform"/>
            <consortium name="The Broad Institute Genome Sequencing Center for Infectious Disease"/>
            <person name="Wu L."/>
            <person name="Ma J."/>
        </authorList>
    </citation>
    <scope>NUCLEOTIDE SEQUENCE [LARGE SCALE GENOMIC DNA]</scope>
    <source>
        <strain evidence="9">KCTC 12708</strain>
    </source>
</reference>
<evidence type="ECO:0000313" key="8">
    <source>
        <dbReference type="EMBL" id="GGZ50812.1"/>
    </source>
</evidence>
<dbReference type="CDD" id="cd02149">
    <property type="entry name" value="NfsB-like"/>
    <property type="match status" value="1"/>
</dbReference>
<feature type="domain" description="Nitroreductase" evidence="7">
    <location>
        <begin position="8"/>
        <end position="184"/>
    </location>
</feature>
<dbReference type="EMBL" id="BMWY01000002">
    <property type="protein sequence ID" value="GGZ50812.1"/>
    <property type="molecule type" value="Genomic_DNA"/>
</dbReference>
<dbReference type="GeneID" id="94368739"/>
<dbReference type="PANTHER" id="PTHR43673">
    <property type="entry name" value="NAD(P)H NITROREDUCTASE YDGI-RELATED"/>
    <property type="match status" value="1"/>
</dbReference>
<sequence length="231" mass="26644">MSLLNDLQWRYATKKMNGKKVPQDKLDYILEAARLAPSSSGLQPYKIIVISDEALLTKIKDLAWNQNQIIDCSHLLVFAAWDKYTEERITEVFNYTMDERDLPHSTMDDYKNNLWGMYSQLSEEWHAHHASKQSYISFSMAIAAAAEQKVDATPMEGFLPEKLDELLKLKGSGYKSTLLLPLGYRENENDWLVNMKKIRTPKEEFITEMTIDDAANLETEPMDKTISDPKK</sequence>
<evidence type="ECO:0000256" key="2">
    <source>
        <dbReference type="ARBA" id="ARBA00007118"/>
    </source>
</evidence>
<dbReference type="PANTHER" id="PTHR43673:SF2">
    <property type="entry name" value="NITROREDUCTASE"/>
    <property type="match status" value="1"/>
</dbReference>
<comment type="caution">
    <text evidence="8">The sequence shown here is derived from an EMBL/GenBank/DDBJ whole genome shotgun (WGS) entry which is preliminary data.</text>
</comment>
<protein>
    <submittedName>
        <fullName evidence="8">Nitroreductase</fullName>
    </submittedName>
</protein>
<dbReference type="Gene3D" id="3.40.109.10">
    <property type="entry name" value="NADH Oxidase"/>
    <property type="match status" value="1"/>
</dbReference>
<evidence type="ECO:0000259" key="7">
    <source>
        <dbReference type="Pfam" id="PF00881"/>
    </source>
</evidence>
<evidence type="ECO:0000256" key="3">
    <source>
        <dbReference type="ARBA" id="ARBA00022630"/>
    </source>
</evidence>
<dbReference type="SUPFAM" id="SSF55469">
    <property type="entry name" value="FMN-dependent nitroreductase-like"/>
    <property type="match status" value="1"/>
</dbReference>
<comment type="cofactor">
    <cofactor evidence="1">
        <name>FMN</name>
        <dbReference type="ChEBI" id="CHEBI:58210"/>
    </cofactor>
</comment>
<dbReference type="Proteomes" id="UP000615593">
    <property type="component" value="Unassembled WGS sequence"/>
</dbReference>
<dbReference type="InterPro" id="IPR000415">
    <property type="entry name" value="Nitroreductase-like"/>
</dbReference>
<keyword evidence="4" id="KW-0288">FMN</keyword>